<evidence type="ECO:0000256" key="6">
    <source>
        <dbReference type="SAM" id="MobiDB-lite"/>
    </source>
</evidence>
<name>A0A2Z4K4X6_9VIRU</name>
<protein>
    <submittedName>
        <fullName evidence="9">VP1 capsid</fullName>
    </submittedName>
</protein>
<dbReference type="InterPro" id="IPR001403">
    <property type="entry name" value="Parvovirus_coat"/>
</dbReference>
<evidence type="ECO:0000256" key="2">
    <source>
        <dbReference type="ARBA" id="ARBA00005398"/>
    </source>
</evidence>
<dbReference type="Pfam" id="PF08398">
    <property type="entry name" value="Phospholip_A2_4"/>
    <property type="match status" value="1"/>
</dbReference>
<feature type="domain" description="Phospholipase A2-like" evidence="8">
    <location>
        <begin position="40"/>
        <end position="119"/>
    </location>
</feature>
<proteinExistence type="inferred from homology"/>
<evidence type="ECO:0000259" key="8">
    <source>
        <dbReference type="Pfam" id="PF08398"/>
    </source>
</evidence>
<dbReference type="InterPro" id="IPR016184">
    <property type="entry name" value="Capsid/spike_ssDNA_virus"/>
</dbReference>
<dbReference type="SUPFAM" id="SSF88645">
    <property type="entry name" value="ssDNA viruses"/>
    <property type="match status" value="1"/>
</dbReference>
<evidence type="ECO:0000256" key="5">
    <source>
        <dbReference type="ARBA" id="ARBA00022844"/>
    </source>
</evidence>
<comment type="subcellular location">
    <subcellularLocation>
        <location evidence="1">Virion</location>
    </subcellularLocation>
</comment>
<evidence type="ECO:0000313" key="9">
    <source>
        <dbReference type="EMBL" id="AWW87408.1"/>
    </source>
</evidence>
<keyword evidence="5" id="KW-0946">Virion</keyword>
<dbReference type="EMBL" id="MH167451">
    <property type="protein sequence ID" value="AWW87408.1"/>
    <property type="molecule type" value="Genomic_DNA"/>
</dbReference>
<dbReference type="GO" id="GO:0039615">
    <property type="term" value="C:T=1 icosahedral viral capsid"/>
    <property type="evidence" value="ECO:0007669"/>
    <property type="project" value="UniProtKB-KW"/>
</dbReference>
<reference evidence="9" key="1">
    <citation type="submission" date="2018-04" db="EMBL/GenBank/DDBJ databases">
        <title>Bat adeno-associated viruses as gene therapy vectors with the potentiality to evade human neutralizing antibodies.</title>
        <authorList>
            <person name="Li Y."/>
            <person name="Mietzsch M."/>
            <person name="Li J."/>
            <person name="Shi Z."/>
            <person name="Liu H."/>
            <person name="Wei Y."/>
            <person name="Agbandje-Mckenna M."/>
            <person name="Yang L."/>
        </authorList>
    </citation>
    <scope>NUCLEOTIDE SEQUENCE</scope>
    <source>
        <strain evidence="9">07YN</strain>
    </source>
</reference>
<accession>A0A2Z4K4X6</accession>
<dbReference type="GO" id="GO:0005198">
    <property type="term" value="F:structural molecule activity"/>
    <property type="evidence" value="ECO:0007669"/>
    <property type="project" value="InterPro"/>
</dbReference>
<dbReference type="Gene3D" id="2.170.30.10">
    <property type="entry name" value="Parvovirus coat protein VP1/VP2"/>
    <property type="match status" value="1"/>
</dbReference>
<feature type="compositionally biased region" description="Low complexity" evidence="6">
    <location>
        <begin position="202"/>
        <end position="213"/>
    </location>
</feature>
<keyword evidence="4" id="KW-0167">Capsid protein</keyword>
<sequence>MSFVDHPPDWLEEIGEGLSEFIGLEAGPPKPKPGYRDRERGLVVPGYKYLGPFNGLDRGEPVNAADAAAKKHDEEYDRLLKEGDNPYLTYNHADAEFQKDLRGDASLAGNAANALFQAKKRVLEPFGLVEGEPEPKKTPSVKRPHASPDSSSGVGKKGDQPARKRLDFGTEPASQDGAGRAAQATGDMASAEVAAGGGGPVGDDAQGADGVGSASGNWHCDSVWMDGAVITKSTRTWSLPAYNNHLYRQIQSSGTGDGTYFGYSTPWGYFDFNRFHCHFSPRDWQRLINNHWGIRPKRLHFKLFNIQVKEVTTTDGTTTIANNLTSTIQVFADTEYQLPYVLGNAHEGCLPPFPADVFMLPQYAYLTLNANPTNQGAAALSLPQSAFYCLEYFPSQMLRTGNNFSFSYEFEKLPFHSMFMHSQSLDRLMNPLIDQYLWYLNATTGNNLSFNKAGAKNFPEYFRNWLPGPGQRVQQWSTIGTQNNAQTGTWASANKWILMGRSSKMAPGLAQPVRNAQTVTNGSQLIFNNETIKGSTATASTVHSGLLVTNESETAPTNPNSATKWGVMTDNQQTTSTTPTVSDDLEAHVFPGMVWQDRDIYLQGPIWAKIPETDGHFHPSPLMGGFGLKNPPPQILVKNTPVPAVPPTTFTPQKVNSFITQYSTGQVTVEIEWELRKEKSKRWNPEIQYTSNFENSANVQFSVNGDGAYIEPRPIGTRYLTHNL</sequence>
<dbReference type="Pfam" id="PF00740">
    <property type="entry name" value="VP1_2"/>
    <property type="match status" value="1"/>
</dbReference>
<keyword evidence="3" id="KW-1140">T=1 icosahedral capsid protein</keyword>
<dbReference type="InterPro" id="IPR036952">
    <property type="entry name" value="VP1/VP2"/>
</dbReference>
<feature type="domain" description="Coat protein VP1/VP2 Parvovirus" evidence="7">
    <location>
        <begin position="204"/>
        <end position="695"/>
    </location>
</feature>
<organism evidence="9">
    <name type="scientific">Bat adeno-associated virus</name>
    <dbReference type="NCBI Taxonomy" id="740950"/>
    <lineage>
        <taxon>Viruses</taxon>
        <taxon>Monodnaviria</taxon>
        <taxon>Shotokuvirae</taxon>
        <taxon>Cossaviricota</taxon>
        <taxon>Quintoviricetes</taxon>
        <taxon>Piccovirales</taxon>
        <taxon>Parvoviridae</taxon>
        <taxon>Parvovirinae</taxon>
        <taxon>Dependoparvovirus</taxon>
        <taxon>Dependoparvovirus chiropteran1</taxon>
    </lineage>
</organism>
<dbReference type="InterPro" id="IPR013607">
    <property type="entry name" value="Phospholipase_A2-like"/>
</dbReference>
<evidence type="ECO:0000256" key="3">
    <source>
        <dbReference type="ARBA" id="ARBA00022431"/>
    </source>
</evidence>
<feature type="region of interest" description="Disordered" evidence="6">
    <location>
        <begin position="127"/>
        <end position="213"/>
    </location>
</feature>
<feature type="compositionally biased region" description="Basic and acidic residues" evidence="6">
    <location>
        <begin position="156"/>
        <end position="168"/>
    </location>
</feature>
<evidence type="ECO:0000256" key="1">
    <source>
        <dbReference type="ARBA" id="ARBA00004328"/>
    </source>
</evidence>
<evidence type="ECO:0000256" key="4">
    <source>
        <dbReference type="ARBA" id="ARBA00022561"/>
    </source>
</evidence>
<evidence type="ECO:0000259" key="7">
    <source>
        <dbReference type="Pfam" id="PF00740"/>
    </source>
</evidence>
<comment type="similarity">
    <text evidence="2">Belongs to the parvoviridae capsid protein family.</text>
</comment>